<dbReference type="Pfam" id="PF07323">
    <property type="entry name" value="DUF1465"/>
    <property type="match status" value="1"/>
</dbReference>
<dbReference type="EMBL" id="JAEMUK010000012">
    <property type="protein sequence ID" value="MBJ7543222.1"/>
    <property type="molecule type" value="Genomic_DNA"/>
</dbReference>
<sequence>MKSFGVVNELPKAALLSFGDRFTTSPQFAKLYREGMDLVERTAEYLDGQGRAESKTLTPPASFAYSSESIRLTTRLTQLASWLLVRRAIAAGEITAAEAHNHRHRVTLSPQSTTLPEGFDALPETFRFLIAESQRLHDRIMRLERIFSDGAVAANEMVSPIGPQIERIRLAFPAA</sequence>
<proteinExistence type="predicted"/>
<evidence type="ECO:0000313" key="1">
    <source>
        <dbReference type="EMBL" id="MBJ7543222.1"/>
    </source>
</evidence>
<dbReference type="Gene3D" id="1.10.8.930">
    <property type="entry name" value="Protein of unknown function DUF1465"/>
    <property type="match status" value="1"/>
</dbReference>
<protein>
    <submittedName>
        <fullName evidence="1">DUF1465 family protein</fullName>
    </submittedName>
</protein>
<organism evidence="1 2">
    <name type="scientific">Rhodomicrobium udaipurense</name>
    <dbReference type="NCBI Taxonomy" id="1202716"/>
    <lineage>
        <taxon>Bacteria</taxon>
        <taxon>Pseudomonadati</taxon>
        <taxon>Pseudomonadota</taxon>
        <taxon>Alphaproteobacteria</taxon>
        <taxon>Hyphomicrobiales</taxon>
        <taxon>Hyphomicrobiaceae</taxon>
        <taxon>Rhodomicrobium</taxon>
    </lineage>
</organism>
<evidence type="ECO:0000313" key="2">
    <source>
        <dbReference type="Proteomes" id="UP000623250"/>
    </source>
</evidence>
<dbReference type="Proteomes" id="UP000623250">
    <property type="component" value="Unassembled WGS sequence"/>
</dbReference>
<gene>
    <name evidence="1" type="ORF">JDN41_06600</name>
</gene>
<accession>A0A8I1KJ09</accession>
<keyword evidence="2" id="KW-1185">Reference proteome</keyword>
<reference evidence="1 2" key="1">
    <citation type="submission" date="2020-12" db="EMBL/GenBank/DDBJ databases">
        <title>Revised draft genomes of Rhodomicrobium vannielii ATCC 17100 and Rhodomicrobium udaipurense JA643.</title>
        <authorList>
            <person name="Conners E.M."/>
            <person name="Davenport E.J."/>
            <person name="Bose A."/>
        </authorList>
    </citation>
    <scope>NUCLEOTIDE SEQUENCE [LARGE SCALE GENOMIC DNA]</scope>
    <source>
        <strain evidence="1 2">JA643</strain>
    </source>
</reference>
<dbReference type="InterPro" id="IPR010848">
    <property type="entry name" value="DUF1465"/>
</dbReference>
<dbReference type="InterPro" id="IPR038301">
    <property type="entry name" value="AraC-like_sf"/>
</dbReference>
<name>A0A8I1KJ09_9HYPH</name>
<dbReference type="AlphaFoldDB" id="A0A8I1KJ09"/>
<comment type="caution">
    <text evidence="1">The sequence shown here is derived from an EMBL/GenBank/DDBJ whole genome shotgun (WGS) entry which is preliminary data.</text>
</comment>